<organism evidence="1 2">
    <name type="scientific">Alligator mississippiensis</name>
    <name type="common">American alligator</name>
    <dbReference type="NCBI Taxonomy" id="8496"/>
    <lineage>
        <taxon>Eukaryota</taxon>
        <taxon>Metazoa</taxon>
        <taxon>Chordata</taxon>
        <taxon>Craniata</taxon>
        <taxon>Vertebrata</taxon>
        <taxon>Euteleostomi</taxon>
        <taxon>Archelosauria</taxon>
        <taxon>Archosauria</taxon>
        <taxon>Crocodylia</taxon>
        <taxon>Alligatoridae</taxon>
        <taxon>Alligatorinae</taxon>
        <taxon>Alligator</taxon>
    </lineage>
</organism>
<evidence type="ECO:0000313" key="2">
    <source>
        <dbReference type="Proteomes" id="UP000050525"/>
    </source>
</evidence>
<gene>
    <name evidence="1" type="ORF">Y1Q_0010801</name>
</gene>
<proteinExistence type="predicted"/>
<evidence type="ECO:0000313" key="1">
    <source>
        <dbReference type="EMBL" id="KYO20251.1"/>
    </source>
</evidence>
<dbReference type="EMBL" id="AKHW03006437">
    <property type="protein sequence ID" value="KYO20251.1"/>
    <property type="molecule type" value="Genomic_DNA"/>
</dbReference>
<name>A0A151M700_ALLMI</name>
<sequence>MTKEKASEIFLPVPYKIKRTNVHDCLTITMQQLEILKENFKENTEVKDCLIKMYQNIKHLKTNVAKPNTKTTQKPCLIKEVGLQTAERFYAQFFQKLHEYN</sequence>
<accession>A0A151M700</accession>
<dbReference type="Proteomes" id="UP000050525">
    <property type="component" value="Unassembled WGS sequence"/>
</dbReference>
<protein>
    <submittedName>
        <fullName evidence="1">Uncharacterized protein</fullName>
    </submittedName>
</protein>
<dbReference type="AlphaFoldDB" id="A0A151M700"/>
<reference evidence="1 2" key="1">
    <citation type="journal article" date="2012" name="Genome Biol.">
        <title>Sequencing three crocodilian genomes to illuminate the evolution of archosaurs and amniotes.</title>
        <authorList>
            <person name="St John J.A."/>
            <person name="Braun E.L."/>
            <person name="Isberg S.R."/>
            <person name="Miles L.G."/>
            <person name="Chong A.Y."/>
            <person name="Gongora J."/>
            <person name="Dalzell P."/>
            <person name="Moran C."/>
            <person name="Bed'hom B."/>
            <person name="Abzhanov A."/>
            <person name="Burgess S.C."/>
            <person name="Cooksey A.M."/>
            <person name="Castoe T.A."/>
            <person name="Crawford N.G."/>
            <person name="Densmore L.D."/>
            <person name="Drew J.C."/>
            <person name="Edwards S.V."/>
            <person name="Faircloth B.C."/>
            <person name="Fujita M.K."/>
            <person name="Greenwold M.J."/>
            <person name="Hoffmann F.G."/>
            <person name="Howard J.M."/>
            <person name="Iguchi T."/>
            <person name="Janes D.E."/>
            <person name="Khan S.Y."/>
            <person name="Kohno S."/>
            <person name="de Koning A.J."/>
            <person name="Lance S.L."/>
            <person name="McCarthy F.M."/>
            <person name="McCormack J.E."/>
            <person name="Merchant M.E."/>
            <person name="Peterson D.G."/>
            <person name="Pollock D.D."/>
            <person name="Pourmand N."/>
            <person name="Raney B.J."/>
            <person name="Roessler K.A."/>
            <person name="Sanford J.R."/>
            <person name="Sawyer R.H."/>
            <person name="Schmidt C.J."/>
            <person name="Triplett E.W."/>
            <person name="Tuberville T.D."/>
            <person name="Venegas-Anaya M."/>
            <person name="Howard J.T."/>
            <person name="Jarvis E.D."/>
            <person name="Guillette L.J.Jr."/>
            <person name="Glenn T.C."/>
            <person name="Green R.E."/>
            <person name="Ray D.A."/>
        </authorList>
    </citation>
    <scope>NUCLEOTIDE SEQUENCE [LARGE SCALE GENOMIC DNA]</scope>
    <source>
        <strain evidence="1">KSC_2009_1</strain>
    </source>
</reference>
<keyword evidence="2" id="KW-1185">Reference proteome</keyword>
<comment type="caution">
    <text evidence="1">The sequence shown here is derived from an EMBL/GenBank/DDBJ whole genome shotgun (WGS) entry which is preliminary data.</text>
</comment>